<evidence type="ECO:0000313" key="2">
    <source>
        <dbReference type="Proteomes" id="UP000814243"/>
    </source>
</evidence>
<evidence type="ECO:0000313" key="1">
    <source>
        <dbReference type="EMBL" id="KAH9638590.1"/>
    </source>
</evidence>
<dbReference type="EMBL" id="JACEFF010000385">
    <property type="protein sequence ID" value="KAH9638590.1"/>
    <property type="molecule type" value="Genomic_DNA"/>
</dbReference>
<reference evidence="1" key="1">
    <citation type="journal article" date="2021" name="G3 (Bethesda)">
        <title>Genome and transcriptome analysis of the beet armyworm Spodoptera exigua reveals targets for pest control. .</title>
        <authorList>
            <person name="Simon S."/>
            <person name="Breeschoten T."/>
            <person name="Jansen H.J."/>
            <person name="Dirks R.P."/>
            <person name="Schranz M.E."/>
            <person name="Ros V.I.D."/>
        </authorList>
    </citation>
    <scope>NUCLEOTIDE SEQUENCE</scope>
    <source>
        <strain evidence="1">TB_SE_WUR_2020</strain>
    </source>
</reference>
<feature type="non-terminal residue" evidence="1">
    <location>
        <position position="1"/>
    </location>
</feature>
<accession>A0A922MJS7</accession>
<organism evidence="1 2">
    <name type="scientific">Spodoptera exigua</name>
    <name type="common">Beet armyworm</name>
    <name type="synonym">Noctua fulgens</name>
    <dbReference type="NCBI Taxonomy" id="7107"/>
    <lineage>
        <taxon>Eukaryota</taxon>
        <taxon>Metazoa</taxon>
        <taxon>Ecdysozoa</taxon>
        <taxon>Arthropoda</taxon>
        <taxon>Hexapoda</taxon>
        <taxon>Insecta</taxon>
        <taxon>Pterygota</taxon>
        <taxon>Neoptera</taxon>
        <taxon>Endopterygota</taxon>
        <taxon>Lepidoptera</taxon>
        <taxon>Glossata</taxon>
        <taxon>Ditrysia</taxon>
        <taxon>Noctuoidea</taxon>
        <taxon>Noctuidae</taxon>
        <taxon>Amphipyrinae</taxon>
        <taxon>Spodoptera</taxon>
    </lineage>
</organism>
<dbReference type="Proteomes" id="UP000814243">
    <property type="component" value="Unassembled WGS sequence"/>
</dbReference>
<dbReference type="Gene3D" id="2.40.70.10">
    <property type="entry name" value="Acid Proteases"/>
    <property type="match status" value="1"/>
</dbReference>
<evidence type="ECO:0008006" key="3">
    <source>
        <dbReference type="Google" id="ProtNLM"/>
    </source>
</evidence>
<dbReference type="SUPFAM" id="SSF50630">
    <property type="entry name" value="Acid proteases"/>
    <property type="match status" value="1"/>
</dbReference>
<comment type="caution">
    <text evidence="1">The sequence shown here is derived from an EMBL/GenBank/DDBJ whole genome shotgun (WGS) entry which is preliminary data.</text>
</comment>
<name>A0A922MJS7_SPOEX</name>
<dbReference type="InterPro" id="IPR021109">
    <property type="entry name" value="Peptidase_aspartic_dom_sf"/>
</dbReference>
<sequence>MAKELIECANLKKRSLHDEKQNANSQQKEPVTLSATTMTHTLLCTAQVEIINELNNIKVKARALLDTGSQSSFLTEAMREKLGFNKNFSETRKVCGLNNIKTNILGQCVVMIKSCSSTFSAPVSCLLVPTITGILPSVEIDVCELDIPCGIQLADPWFFQPSAIDMLLGADIFWNIIGTNQIK</sequence>
<proteinExistence type="predicted"/>
<dbReference type="AlphaFoldDB" id="A0A922MJS7"/>
<protein>
    <recommendedName>
        <fullName evidence="3">Peptidase aspartic putative domain-containing protein</fullName>
    </recommendedName>
</protein>
<gene>
    <name evidence="1" type="ORF">HF086_012329</name>
</gene>